<feature type="region of interest" description="Disordered" evidence="1">
    <location>
        <begin position="66"/>
        <end position="110"/>
    </location>
</feature>
<keyword evidence="3" id="KW-1185">Reference proteome</keyword>
<dbReference type="RefSeq" id="WP_184201975.1">
    <property type="nucleotide sequence ID" value="NZ_JACHGW010000004.1"/>
</dbReference>
<dbReference type="AlphaFoldDB" id="A0A7W9SUG7"/>
<organism evidence="2 3">
    <name type="scientific">Armatimonas rosea</name>
    <dbReference type="NCBI Taxonomy" id="685828"/>
    <lineage>
        <taxon>Bacteria</taxon>
        <taxon>Bacillati</taxon>
        <taxon>Armatimonadota</taxon>
        <taxon>Armatimonadia</taxon>
        <taxon>Armatimonadales</taxon>
        <taxon>Armatimonadaceae</taxon>
        <taxon>Armatimonas</taxon>
    </lineage>
</organism>
<dbReference type="EMBL" id="JACHGW010000004">
    <property type="protein sequence ID" value="MBB6052615.1"/>
    <property type="molecule type" value="Genomic_DNA"/>
</dbReference>
<gene>
    <name evidence="2" type="ORF">HNQ39_004436</name>
</gene>
<name>A0A7W9SUG7_ARMRO</name>
<reference evidence="2 3" key="1">
    <citation type="submission" date="2020-08" db="EMBL/GenBank/DDBJ databases">
        <title>Genomic Encyclopedia of Type Strains, Phase IV (KMG-IV): sequencing the most valuable type-strain genomes for metagenomic binning, comparative biology and taxonomic classification.</title>
        <authorList>
            <person name="Goeker M."/>
        </authorList>
    </citation>
    <scope>NUCLEOTIDE SEQUENCE [LARGE SCALE GENOMIC DNA]</scope>
    <source>
        <strain evidence="2 3">DSM 23562</strain>
    </source>
</reference>
<comment type="caution">
    <text evidence="2">The sequence shown here is derived from an EMBL/GenBank/DDBJ whole genome shotgun (WGS) entry which is preliminary data.</text>
</comment>
<dbReference type="Proteomes" id="UP000520814">
    <property type="component" value="Unassembled WGS sequence"/>
</dbReference>
<sequence length="110" mass="12216">MSNQATIDVLDIDEQEVKEVRCSTTGIPIPTIPNWYAQVNVKFVSDHARSKSSAAAAQANYLRLAELNDKDEEEETEDADEISIGDLDEDITVDDIEDIDLGDDTEDVEE</sequence>
<protein>
    <submittedName>
        <fullName evidence="2">Uncharacterized protein</fullName>
    </submittedName>
</protein>
<feature type="compositionally biased region" description="Acidic residues" evidence="1">
    <location>
        <begin position="69"/>
        <end position="110"/>
    </location>
</feature>
<evidence type="ECO:0000313" key="3">
    <source>
        <dbReference type="Proteomes" id="UP000520814"/>
    </source>
</evidence>
<evidence type="ECO:0000256" key="1">
    <source>
        <dbReference type="SAM" id="MobiDB-lite"/>
    </source>
</evidence>
<evidence type="ECO:0000313" key="2">
    <source>
        <dbReference type="EMBL" id="MBB6052615.1"/>
    </source>
</evidence>
<accession>A0A7W9SUG7</accession>
<proteinExistence type="predicted"/>